<organism evidence="1 2">
    <name type="scientific">Paenacidovorax caeni</name>
    <dbReference type="NCBI Taxonomy" id="343013"/>
    <lineage>
        <taxon>Bacteria</taxon>
        <taxon>Pseudomonadati</taxon>
        <taxon>Pseudomonadota</taxon>
        <taxon>Betaproteobacteria</taxon>
        <taxon>Burkholderiales</taxon>
        <taxon>Comamonadaceae</taxon>
        <taxon>Paenacidovorax</taxon>
    </lineage>
</organism>
<accession>A0A1I7GXN8</accession>
<name>A0A1I7GXN8_9BURK</name>
<dbReference type="RefSeq" id="WP_054254982.1">
    <property type="nucleotide sequence ID" value="NZ_CYIG01000003.1"/>
</dbReference>
<proteinExistence type="predicted"/>
<evidence type="ECO:0000313" key="2">
    <source>
        <dbReference type="Proteomes" id="UP000183656"/>
    </source>
</evidence>
<reference evidence="1 2" key="1">
    <citation type="submission" date="2016-10" db="EMBL/GenBank/DDBJ databases">
        <authorList>
            <person name="de Groot N.N."/>
        </authorList>
    </citation>
    <scope>NUCLEOTIDE SEQUENCE [LARGE SCALE GENOMIC DNA]</scope>
    <source>
        <strain evidence="1 2">R-24608</strain>
    </source>
</reference>
<protein>
    <submittedName>
        <fullName evidence="1">Uncharacterized protein</fullName>
    </submittedName>
</protein>
<dbReference type="OrthoDB" id="8685558at2"/>
<keyword evidence="2" id="KW-1185">Reference proteome</keyword>
<dbReference type="EMBL" id="FPBX01000007">
    <property type="protein sequence ID" value="SFU53228.1"/>
    <property type="molecule type" value="Genomic_DNA"/>
</dbReference>
<gene>
    <name evidence="1" type="ORF">SAMN04489707_100788</name>
</gene>
<dbReference type="Proteomes" id="UP000183656">
    <property type="component" value="Unassembled WGS sequence"/>
</dbReference>
<dbReference type="AlphaFoldDB" id="A0A1I7GXN8"/>
<sequence>MALDYLDFDYSEDFDGNGTWDAMAAVRPERMPALRAELAQLLAWAHAAFAGRQGPCEDGGDWDYDLQAQDEAGQPLHARYGAGTLDLEGAPGGGLTTVTLTLSGSPAFGAALRERWGV</sequence>
<evidence type="ECO:0000313" key="1">
    <source>
        <dbReference type="EMBL" id="SFU53228.1"/>
    </source>
</evidence>